<organism evidence="2 3">
    <name type="scientific">Paraburkholderia dioscoreae</name>
    <dbReference type="NCBI Taxonomy" id="2604047"/>
    <lineage>
        <taxon>Bacteria</taxon>
        <taxon>Pseudomonadati</taxon>
        <taxon>Pseudomonadota</taxon>
        <taxon>Betaproteobacteria</taxon>
        <taxon>Burkholderiales</taxon>
        <taxon>Burkholderiaceae</taxon>
        <taxon>Paraburkholderia</taxon>
    </lineage>
</organism>
<name>A0A5Q4ZDC7_9BURK</name>
<dbReference type="AlphaFoldDB" id="A0A5Q4ZDC7"/>
<feature type="region of interest" description="Disordered" evidence="1">
    <location>
        <begin position="69"/>
        <end position="107"/>
    </location>
</feature>
<feature type="compositionally biased region" description="Low complexity" evidence="1">
    <location>
        <begin position="69"/>
        <end position="78"/>
    </location>
</feature>
<feature type="region of interest" description="Disordered" evidence="1">
    <location>
        <begin position="1"/>
        <end position="27"/>
    </location>
</feature>
<gene>
    <name evidence="2" type="ORF">PDMSB3_2781</name>
</gene>
<dbReference type="EMBL" id="LR699553">
    <property type="protein sequence ID" value="VVD29237.1"/>
    <property type="molecule type" value="Genomic_DNA"/>
</dbReference>
<evidence type="ECO:0000313" key="3">
    <source>
        <dbReference type="Proteomes" id="UP000325811"/>
    </source>
</evidence>
<proteinExistence type="predicted"/>
<evidence type="ECO:0000313" key="2">
    <source>
        <dbReference type="EMBL" id="VVD29237.1"/>
    </source>
</evidence>
<keyword evidence="3" id="KW-1185">Reference proteome</keyword>
<feature type="compositionally biased region" description="Basic and acidic residues" evidence="1">
    <location>
        <begin position="12"/>
        <end position="25"/>
    </location>
</feature>
<evidence type="ECO:0000256" key="1">
    <source>
        <dbReference type="SAM" id="MobiDB-lite"/>
    </source>
</evidence>
<reference evidence="2 3" key="1">
    <citation type="submission" date="2019-08" db="EMBL/GenBank/DDBJ databases">
        <authorList>
            <person name="Herpell B J."/>
        </authorList>
    </citation>
    <scope>NUCLEOTIDE SEQUENCE [LARGE SCALE GENOMIC DNA]</scope>
    <source>
        <strain evidence="3">Msb3</strain>
    </source>
</reference>
<accession>A0A5Q4ZDC7</accession>
<sequence>MPLRLPLGRQHVRPERQRQTRDPEKWLVPVRLAQRRQLLPGQQRDPEKRRAQERVLPVGLSLRRQLLRPELSPRPSRPIGIVPPFIAGRRRGGEGGAKNRALTRLCG</sequence>
<dbReference type="Proteomes" id="UP000325811">
    <property type="component" value="Chromosome I"/>
</dbReference>
<protein>
    <submittedName>
        <fullName evidence="2">Uncharacterized protein</fullName>
    </submittedName>
</protein>
<dbReference type="KEGG" id="pdio:PDMSB3_2781"/>